<reference evidence="3" key="1">
    <citation type="journal article" date="2016" name="Nature">
        <title>Genome evolution in the allotetraploid frog Xenopus laevis.</title>
        <authorList>
            <person name="Session A.M."/>
            <person name="Uno Y."/>
            <person name="Kwon T."/>
            <person name="Chapman J.A."/>
            <person name="Toyoda A."/>
            <person name="Takahashi S."/>
            <person name="Fukui A."/>
            <person name="Hikosaka A."/>
            <person name="Suzuki A."/>
            <person name="Kondo M."/>
            <person name="van Heeringen S.J."/>
            <person name="Quigley I."/>
            <person name="Heinz S."/>
            <person name="Ogino H."/>
            <person name="Ochi H."/>
            <person name="Hellsten U."/>
            <person name="Lyons J.B."/>
            <person name="Simakov O."/>
            <person name="Putnam N."/>
            <person name="Stites J."/>
            <person name="Kuroki Y."/>
            <person name="Tanaka T."/>
            <person name="Michiue T."/>
            <person name="Watanabe M."/>
            <person name="Bogdanovic O."/>
            <person name="Lister R."/>
            <person name="Georgiou G."/>
            <person name="Paranjpe S.S."/>
            <person name="van Kruijsbergen I."/>
            <person name="Shu S."/>
            <person name="Carlson J."/>
            <person name="Kinoshita T."/>
            <person name="Ohta Y."/>
            <person name="Mawaribuchi S."/>
            <person name="Jenkins J."/>
            <person name="Grimwood J."/>
            <person name="Schmutz J."/>
            <person name="Mitros T."/>
            <person name="Mozaffari S.V."/>
            <person name="Suzuki Y."/>
            <person name="Haramoto Y."/>
            <person name="Yamamoto T.S."/>
            <person name="Takagi C."/>
            <person name="Heald R."/>
            <person name="Miller K."/>
            <person name="Haudenschild C."/>
            <person name="Kitzman J."/>
            <person name="Nakayama T."/>
            <person name="Izutsu Y."/>
            <person name="Robert J."/>
            <person name="Fortriede J."/>
            <person name="Burns K."/>
            <person name="Lotay V."/>
            <person name="Karimi K."/>
            <person name="Yasuoka Y."/>
            <person name="Dichmann D.S."/>
            <person name="Flajnik M.F."/>
            <person name="Houston D.W."/>
            <person name="Shendure J."/>
            <person name="DuPasquier L."/>
            <person name="Vize P.D."/>
            <person name="Zorn A.M."/>
            <person name="Ito M."/>
            <person name="Marcotte E.M."/>
            <person name="Wallingford J.B."/>
            <person name="Ito Y."/>
            <person name="Asashima M."/>
            <person name="Ueno N."/>
            <person name="Matsuda Y."/>
            <person name="Veenstra G.J."/>
            <person name="Fujiyama A."/>
            <person name="Harland R.M."/>
            <person name="Taira M."/>
            <person name="Rokhsar D.S."/>
        </authorList>
    </citation>
    <scope>NUCLEOTIDE SEQUENCE [LARGE SCALE GENOMIC DNA]</scope>
    <source>
        <strain evidence="3">J</strain>
    </source>
</reference>
<dbReference type="EMBL" id="CM004476">
    <property type="protein sequence ID" value="OCT76595.1"/>
    <property type="molecule type" value="Genomic_DNA"/>
</dbReference>
<evidence type="ECO:0000313" key="2">
    <source>
        <dbReference type="EMBL" id="OCT76595.1"/>
    </source>
</evidence>
<dbReference type="AlphaFoldDB" id="A0A974HG07"/>
<accession>A0A974HG07</accession>
<evidence type="ECO:0000256" key="1">
    <source>
        <dbReference type="SAM" id="SignalP"/>
    </source>
</evidence>
<feature type="chain" id="PRO_5036941813" description="Transmembrane protein" evidence="1">
    <location>
        <begin position="19"/>
        <end position="141"/>
    </location>
</feature>
<sequence>MALKHLLVASVLLLTALGIWYYKSCKYKLSVNIFYDSSKKMIKLQLSSNQTEIIQHVKSLQFTLPRDCTQQETTIYNRSQLVFIIKICSNLIKEEFALQIMELALKQVKSQMENQLGLSGDFQELTREHPAKTFLLCITKM</sequence>
<name>A0A974HG07_XENLA</name>
<gene>
    <name evidence="2" type="ORF">XELAEV_18031798mg</name>
</gene>
<dbReference type="Proteomes" id="UP000694892">
    <property type="component" value="Chromosome 6L"/>
</dbReference>
<protein>
    <recommendedName>
        <fullName evidence="4">Transmembrane protein</fullName>
    </recommendedName>
</protein>
<keyword evidence="1" id="KW-0732">Signal</keyword>
<organism evidence="2 3">
    <name type="scientific">Xenopus laevis</name>
    <name type="common">African clawed frog</name>
    <dbReference type="NCBI Taxonomy" id="8355"/>
    <lineage>
        <taxon>Eukaryota</taxon>
        <taxon>Metazoa</taxon>
        <taxon>Chordata</taxon>
        <taxon>Craniata</taxon>
        <taxon>Vertebrata</taxon>
        <taxon>Euteleostomi</taxon>
        <taxon>Amphibia</taxon>
        <taxon>Batrachia</taxon>
        <taxon>Anura</taxon>
        <taxon>Pipoidea</taxon>
        <taxon>Pipidae</taxon>
        <taxon>Xenopodinae</taxon>
        <taxon>Xenopus</taxon>
        <taxon>Xenopus</taxon>
    </lineage>
</organism>
<evidence type="ECO:0000313" key="3">
    <source>
        <dbReference type="Proteomes" id="UP000694892"/>
    </source>
</evidence>
<proteinExistence type="predicted"/>
<feature type="signal peptide" evidence="1">
    <location>
        <begin position="1"/>
        <end position="18"/>
    </location>
</feature>
<evidence type="ECO:0008006" key="4">
    <source>
        <dbReference type="Google" id="ProtNLM"/>
    </source>
</evidence>